<evidence type="ECO:0000256" key="6">
    <source>
        <dbReference type="ARBA" id="ARBA00022741"/>
    </source>
</evidence>
<dbReference type="BioCyc" id="IAGG583356:GHAH-1227-MONOMER"/>
<dbReference type="EC" id="6.1.1.10" evidence="3"/>
<dbReference type="PRINTS" id="PR01041">
    <property type="entry name" value="TRNASYNTHMET"/>
</dbReference>
<dbReference type="CDD" id="cd00814">
    <property type="entry name" value="MetRS_core"/>
    <property type="match status" value="1"/>
</dbReference>
<evidence type="ECO:0000256" key="1">
    <source>
        <dbReference type="ARBA" id="ARBA00001947"/>
    </source>
</evidence>
<accession>E0SPC6</accession>
<dbReference type="GO" id="GO:0004825">
    <property type="term" value="F:methionine-tRNA ligase activity"/>
    <property type="evidence" value="ECO:0007669"/>
    <property type="project" value="UniProtKB-EC"/>
</dbReference>
<protein>
    <recommendedName>
        <fullName evidence="3">methionine--tRNA ligase</fullName>
        <ecNumber evidence="3">6.1.1.10</ecNumber>
    </recommendedName>
    <alternativeName>
        <fullName evidence="11">Methionyl-tRNA synthetase</fullName>
    </alternativeName>
</protein>
<dbReference type="PANTHER" id="PTHR43326">
    <property type="entry name" value="METHIONYL-TRNA SYNTHETASE"/>
    <property type="match status" value="1"/>
</dbReference>
<dbReference type="Gene3D" id="1.10.730.10">
    <property type="entry name" value="Isoleucyl-tRNA Synthetase, Domain 1"/>
    <property type="match status" value="1"/>
</dbReference>
<evidence type="ECO:0000259" key="15">
    <source>
        <dbReference type="Pfam" id="PF09334"/>
    </source>
</evidence>
<keyword evidence="9 12" id="KW-0648">Protein biosynthesis</keyword>
<keyword evidence="8 12" id="KW-0067">ATP-binding</keyword>
<keyword evidence="17" id="KW-1185">Reference proteome</keyword>
<dbReference type="InterPro" id="IPR014729">
    <property type="entry name" value="Rossmann-like_a/b/a_fold"/>
</dbReference>
<evidence type="ECO:0000256" key="11">
    <source>
        <dbReference type="ARBA" id="ARBA00030904"/>
    </source>
</evidence>
<keyword evidence="4 12" id="KW-0436">Ligase</keyword>
<evidence type="ECO:0000313" key="17">
    <source>
        <dbReference type="Proteomes" id="UP000001304"/>
    </source>
</evidence>
<evidence type="ECO:0000256" key="10">
    <source>
        <dbReference type="ARBA" id="ARBA00023146"/>
    </source>
</evidence>
<evidence type="ECO:0000256" key="5">
    <source>
        <dbReference type="ARBA" id="ARBA00022723"/>
    </source>
</evidence>
<dbReference type="NCBIfam" id="TIGR00398">
    <property type="entry name" value="metG"/>
    <property type="match status" value="1"/>
</dbReference>
<dbReference type="InterPro" id="IPR013155">
    <property type="entry name" value="M/V/L/I-tRNA-synth_anticd-bd"/>
</dbReference>
<dbReference type="Proteomes" id="UP000001304">
    <property type="component" value="Chromosome"/>
</dbReference>
<dbReference type="FunFam" id="2.170.220.10:FF:000003">
    <property type="entry name" value="Methionine--tRNA ligase"/>
    <property type="match status" value="1"/>
</dbReference>
<evidence type="ECO:0000256" key="7">
    <source>
        <dbReference type="ARBA" id="ARBA00022833"/>
    </source>
</evidence>
<dbReference type="InterPro" id="IPR023457">
    <property type="entry name" value="Met-tRNA_synth_2"/>
</dbReference>
<proteinExistence type="inferred from homology"/>
<evidence type="ECO:0000259" key="14">
    <source>
        <dbReference type="Pfam" id="PF08264"/>
    </source>
</evidence>
<dbReference type="KEGG" id="iag:Igag_1247"/>
<feature type="domain" description="tRNA synthetases class I catalytic" evidence="13">
    <location>
        <begin position="8"/>
        <end position="123"/>
    </location>
</feature>
<comment type="cofactor">
    <cofactor evidence="1">
        <name>Zn(2+)</name>
        <dbReference type="ChEBI" id="CHEBI:29105"/>
    </cofactor>
</comment>
<dbReference type="GO" id="GO:0005737">
    <property type="term" value="C:cytoplasm"/>
    <property type="evidence" value="ECO:0007669"/>
    <property type="project" value="UniProtKB-SubCell"/>
</dbReference>
<evidence type="ECO:0000313" key="16">
    <source>
        <dbReference type="EMBL" id="ADM28053.1"/>
    </source>
</evidence>
<dbReference type="InterPro" id="IPR041872">
    <property type="entry name" value="Anticodon_Met"/>
</dbReference>
<feature type="domain" description="Methionyl/Leucyl tRNA synthetase" evidence="15">
    <location>
        <begin position="147"/>
        <end position="367"/>
    </location>
</feature>
<sequence>MNRNRYVYVTTPIYYPNDKPHLGHAYTTILADIIARWFYLQGYNTFLLTGTDEHGLKLQREAEKRGKDPKTFVDEMSSIFRSYWDVLGIGYNRFIRTTDKDHEELVKYVLNKLLEKGYIYRGRYSGWYCSGCEKFYSEKEYIIENNTPICPIHKRPLEFIEEDTYFLRISEFRDYVLKILKEGDVVYPKQYAIEIASKIELEGLQDISIARPKSRVYWGIELPFDPNYTLYVWIDALLNYLTGIGYLKNIEEFTNYWSGAIQLIGKDILWFHTAIWFSILAMLGIPPPRKLLVHAYLTVKGHKMGKSLGNVISIEDTIKRYGNPEVVRFIIARIANYDKDTEVSWEIYDSIYNNDLLNNYGNLVRRVAVLAKRYINGNVERDLDEQFVRDIDELKNKAIENYNNLNISEAIKYTLDIAHNTNSYLNRREPWKEANPMKTIYTALEAIRITSLLLQPVMPNTIKTILNMLGVEIERNIKQFNFGYIEKYKVVEAPLPFRKIS</sequence>
<dbReference type="PANTHER" id="PTHR43326:SF1">
    <property type="entry name" value="METHIONINE--TRNA LIGASE, MITOCHONDRIAL"/>
    <property type="match status" value="1"/>
</dbReference>
<dbReference type="InterPro" id="IPR014758">
    <property type="entry name" value="Met-tRNA_synth"/>
</dbReference>
<dbReference type="SUPFAM" id="SSF47323">
    <property type="entry name" value="Anticodon-binding domain of a subclass of class I aminoacyl-tRNA synthetases"/>
    <property type="match status" value="1"/>
</dbReference>
<feature type="domain" description="Methionyl/Valyl/Leucyl/Isoleucyl-tRNA synthetase anticodon-binding" evidence="14">
    <location>
        <begin position="384"/>
        <end position="467"/>
    </location>
</feature>
<dbReference type="InterPro" id="IPR001412">
    <property type="entry name" value="aa-tRNA-synth_I_CS"/>
</dbReference>
<organism evidence="16 17">
    <name type="scientific">Ignisphaera aggregans (strain DSM 17230 / JCM 13409 / AQ1.S1)</name>
    <dbReference type="NCBI Taxonomy" id="583356"/>
    <lineage>
        <taxon>Archaea</taxon>
        <taxon>Thermoproteota</taxon>
        <taxon>Thermoprotei</taxon>
        <taxon>Desulfurococcales</taxon>
        <taxon>Desulfurococcaceae</taxon>
        <taxon>Ignisphaera</taxon>
    </lineage>
</organism>
<keyword evidence="7" id="KW-0862">Zinc</keyword>
<evidence type="ECO:0000256" key="3">
    <source>
        <dbReference type="ARBA" id="ARBA00012838"/>
    </source>
</evidence>
<dbReference type="InterPro" id="IPR009080">
    <property type="entry name" value="tRNAsynth_Ia_anticodon-bd"/>
</dbReference>
<evidence type="ECO:0000256" key="12">
    <source>
        <dbReference type="RuleBase" id="RU363039"/>
    </source>
</evidence>
<evidence type="ECO:0000256" key="2">
    <source>
        <dbReference type="ARBA" id="ARBA00004496"/>
    </source>
</evidence>
<evidence type="ECO:0000256" key="9">
    <source>
        <dbReference type="ARBA" id="ARBA00022917"/>
    </source>
</evidence>
<comment type="similarity">
    <text evidence="12">Belongs to the class-I aminoacyl-tRNA synthetase family.</text>
</comment>
<comment type="subcellular location">
    <subcellularLocation>
        <location evidence="2">Cytoplasm</location>
    </subcellularLocation>
</comment>
<dbReference type="STRING" id="583356.Igag_1247"/>
<dbReference type="InterPro" id="IPR015413">
    <property type="entry name" value="Methionyl/Leucyl_tRNA_Synth"/>
</dbReference>
<dbReference type="Pfam" id="PF01406">
    <property type="entry name" value="tRNA-synt_1e"/>
    <property type="match status" value="1"/>
</dbReference>
<dbReference type="Gene3D" id="2.170.220.10">
    <property type="match status" value="1"/>
</dbReference>
<dbReference type="CDD" id="cd07957">
    <property type="entry name" value="Anticodon_Ia_Met"/>
    <property type="match status" value="1"/>
</dbReference>
<keyword evidence="6 12" id="KW-0547">Nucleotide-binding</keyword>
<dbReference type="InterPro" id="IPR032678">
    <property type="entry name" value="tRNA-synt_1_cat_dom"/>
</dbReference>
<dbReference type="EMBL" id="CP002098">
    <property type="protein sequence ID" value="ADM28053.1"/>
    <property type="molecule type" value="Genomic_DNA"/>
</dbReference>
<evidence type="ECO:0000259" key="13">
    <source>
        <dbReference type="Pfam" id="PF01406"/>
    </source>
</evidence>
<dbReference type="Pfam" id="PF09334">
    <property type="entry name" value="tRNA-synt_1g"/>
    <property type="match status" value="1"/>
</dbReference>
<dbReference type="HOGENOM" id="CLU_009710_9_4_2"/>
<dbReference type="InterPro" id="IPR033911">
    <property type="entry name" value="MetRS_core"/>
</dbReference>
<dbReference type="Pfam" id="PF08264">
    <property type="entry name" value="Anticodon_1"/>
    <property type="match status" value="1"/>
</dbReference>
<dbReference type="SUPFAM" id="SSF52374">
    <property type="entry name" value="Nucleotidylyl transferase"/>
    <property type="match status" value="1"/>
</dbReference>
<reference evidence="16 17" key="1">
    <citation type="journal article" date="2010" name="Stand. Genomic Sci.">
        <title>Complete genome sequence of Ignisphaera aggregans type strain (AQ1.S1).</title>
        <authorList>
            <person name="Goker M."/>
            <person name="Held B."/>
            <person name="Lapidus A."/>
            <person name="Nolan M."/>
            <person name="Spring S."/>
            <person name="Yasawong M."/>
            <person name="Lucas S."/>
            <person name="Glavina Del Rio T."/>
            <person name="Tice H."/>
            <person name="Cheng J.F."/>
            <person name="Goodwin L."/>
            <person name="Tapia R."/>
            <person name="Pitluck S."/>
            <person name="Liolios K."/>
            <person name="Ivanova N."/>
            <person name="Mavromatis K."/>
            <person name="Mikhailova N."/>
            <person name="Pati A."/>
            <person name="Chen A."/>
            <person name="Palaniappan K."/>
            <person name="Brambilla E."/>
            <person name="Land M."/>
            <person name="Hauser L."/>
            <person name="Chang Y.J."/>
            <person name="Jeffries C.D."/>
            <person name="Brettin T."/>
            <person name="Detter J.C."/>
            <person name="Han C."/>
            <person name="Rohde M."/>
            <person name="Sikorski J."/>
            <person name="Woyke T."/>
            <person name="Bristow J."/>
            <person name="Eisen J.A."/>
            <person name="Markowitz V."/>
            <person name="Hugenholtz P."/>
            <person name="Kyrpides N.C."/>
            <person name="Klenk H.P."/>
        </authorList>
    </citation>
    <scope>NUCLEOTIDE SEQUENCE [LARGE SCALE GENOMIC DNA]</scope>
    <source>
        <strain evidence="17">DSM 17230 / JCM 13409 / AQ1.S1</strain>
    </source>
</reference>
<dbReference type="PROSITE" id="PS00178">
    <property type="entry name" value="AA_TRNA_LIGASE_I"/>
    <property type="match status" value="1"/>
</dbReference>
<dbReference type="GO" id="GO:0006431">
    <property type="term" value="P:methionyl-tRNA aminoacylation"/>
    <property type="evidence" value="ECO:0007669"/>
    <property type="project" value="InterPro"/>
</dbReference>
<dbReference type="GO" id="GO:0046872">
    <property type="term" value="F:metal ion binding"/>
    <property type="evidence" value="ECO:0007669"/>
    <property type="project" value="UniProtKB-KW"/>
</dbReference>
<evidence type="ECO:0000256" key="4">
    <source>
        <dbReference type="ARBA" id="ARBA00022598"/>
    </source>
</evidence>
<keyword evidence="5" id="KW-0479">Metal-binding</keyword>
<dbReference type="GO" id="GO:0005524">
    <property type="term" value="F:ATP binding"/>
    <property type="evidence" value="ECO:0007669"/>
    <property type="project" value="UniProtKB-KW"/>
</dbReference>
<dbReference type="AlphaFoldDB" id="E0SPC6"/>
<dbReference type="Gene3D" id="3.40.50.620">
    <property type="entry name" value="HUPs"/>
    <property type="match status" value="1"/>
</dbReference>
<gene>
    <name evidence="16" type="ordered locus">Igag_1247</name>
</gene>
<name>E0SPC6_IGNAA</name>
<evidence type="ECO:0000256" key="8">
    <source>
        <dbReference type="ARBA" id="ARBA00022840"/>
    </source>
</evidence>
<keyword evidence="10 12" id="KW-0030">Aminoacyl-tRNA synthetase</keyword>